<accession>A0A6M1LQJ6</accession>
<dbReference type="RefSeq" id="WP_164696365.1">
    <property type="nucleotide sequence ID" value="NZ_JAAIKB010000009.1"/>
</dbReference>
<dbReference type="Proteomes" id="UP000475385">
    <property type="component" value="Unassembled WGS sequence"/>
</dbReference>
<organism evidence="1 2">
    <name type="scientific">Falsiroseomonas algicola</name>
    <dbReference type="NCBI Taxonomy" id="2716930"/>
    <lineage>
        <taxon>Bacteria</taxon>
        <taxon>Pseudomonadati</taxon>
        <taxon>Pseudomonadota</taxon>
        <taxon>Alphaproteobacteria</taxon>
        <taxon>Acetobacterales</taxon>
        <taxon>Roseomonadaceae</taxon>
        <taxon>Falsiroseomonas</taxon>
    </lineage>
</organism>
<protein>
    <recommendedName>
        <fullName evidence="3">Capsid protein</fullName>
    </recommendedName>
</protein>
<dbReference type="Pfam" id="PF19821">
    <property type="entry name" value="Phage_capsid_2"/>
    <property type="match status" value="1"/>
</dbReference>
<evidence type="ECO:0008006" key="3">
    <source>
        <dbReference type="Google" id="ProtNLM"/>
    </source>
</evidence>
<dbReference type="EMBL" id="JAAIKB010000009">
    <property type="protein sequence ID" value="NGM22467.1"/>
    <property type="molecule type" value="Genomic_DNA"/>
</dbReference>
<keyword evidence="2" id="KW-1185">Reference proteome</keyword>
<dbReference type="AlphaFoldDB" id="A0A6M1LQJ6"/>
<sequence>MPTSTQIDAVFTRQFEAEVKEAYQRHGSKLRPLVRSKSGVTGSSTFFPKVGKGTAAAKTRNGAVPVMNLEHAQVECVLQDYYAGDWIDRLDELKTNIDERTVVANAGAYALGRKTDELIIAALDAGTREAIGTAPGTTDTDGLTKAKVLLAFEMMGAAEVPDDGGRVAVVGWKQWSQLLDIEEFASSQYVGEEALPWKGSQAKRWLGALWMPHSGLTKSGALRYCYFFHRTAIGHAAAAEVQTDVTWHGDRAAHFVANMMSQGAVLVDDMGVVRMRAAE</sequence>
<reference evidence="1 2" key="2">
    <citation type="submission" date="2020-03" db="EMBL/GenBank/DDBJ databases">
        <title>Roseomonas stagni sp. nov., isolated from pond water in Japan.</title>
        <authorList>
            <person name="Furuhata K."/>
            <person name="Miyamoto H."/>
            <person name="Goto K."/>
        </authorList>
    </citation>
    <scope>NUCLEOTIDE SEQUENCE [LARGE SCALE GENOMIC DNA]</scope>
    <source>
        <strain evidence="1 2">PeD5</strain>
    </source>
</reference>
<dbReference type="InterPro" id="IPR045565">
    <property type="entry name" value="Phage_capsid_2"/>
</dbReference>
<name>A0A6M1LQJ6_9PROT</name>
<proteinExistence type="predicted"/>
<reference evidence="1 2" key="1">
    <citation type="submission" date="2020-02" db="EMBL/GenBank/DDBJ databases">
        <authorList>
            <person name="Kim H.M."/>
            <person name="Jeon C.O."/>
        </authorList>
    </citation>
    <scope>NUCLEOTIDE SEQUENCE [LARGE SCALE GENOMIC DNA]</scope>
    <source>
        <strain evidence="1 2">PeD5</strain>
    </source>
</reference>
<comment type="caution">
    <text evidence="1">The sequence shown here is derived from an EMBL/GenBank/DDBJ whole genome shotgun (WGS) entry which is preliminary data.</text>
</comment>
<evidence type="ECO:0000313" key="1">
    <source>
        <dbReference type="EMBL" id="NGM22467.1"/>
    </source>
</evidence>
<gene>
    <name evidence="1" type="ORF">G3576_20790</name>
</gene>
<evidence type="ECO:0000313" key="2">
    <source>
        <dbReference type="Proteomes" id="UP000475385"/>
    </source>
</evidence>